<evidence type="ECO:0000313" key="5">
    <source>
        <dbReference type="Proteomes" id="UP000294829"/>
    </source>
</evidence>
<evidence type="ECO:0000256" key="2">
    <source>
        <dbReference type="SAM" id="Phobius"/>
    </source>
</evidence>
<keyword evidence="2" id="KW-0812">Transmembrane</keyword>
<dbReference type="PROSITE" id="PS50887">
    <property type="entry name" value="GGDEF"/>
    <property type="match status" value="1"/>
</dbReference>
<dbReference type="Proteomes" id="UP000294829">
    <property type="component" value="Unassembled WGS sequence"/>
</dbReference>
<feature type="transmembrane region" description="Helical" evidence="2">
    <location>
        <begin position="93"/>
        <end position="115"/>
    </location>
</feature>
<keyword evidence="2" id="KW-0472">Membrane</keyword>
<keyword evidence="2" id="KW-1133">Transmembrane helix</keyword>
<dbReference type="RefSeq" id="WP_133326823.1">
    <property type="nucleotide sequence ID" value="NZ_SMYL01000002.1"/>
</dbReference>
<reference evidence="4 5" key="1">
    <citation type="submission" date="2019-03" db="EMBL/GenBank/DDBJ databases">
        <title>Sapientia aquatica gen. nov., sp. nov., isolated from a crater lake.</title>
        <authorList>
            <person name="Felfoldi T."/>
            <person name="Szabo A."/>
            <person name="Toth E."/>
            <person name="Schumann P."/>
            <person name="Keki Z."/>
            <person name="Marialigeti K."/>
            <person name="Mathe I."/>
        </authorList>
    </citation>
    <scope>NUCLEOTIDE SEQUENCE [LARGE SCALE GENOMIC DNA]</scope>
    <source>
        <strain evidence="4 5">SA-152</strain>
    </source>
</reference>
<evidence type="ECO:0000313" key="4">
    <source>
        <dbReference type="EMBL" id="TDK67506.1"/>
    </source>
</evidence>
<dbReference type="SMART" id="SM00267">
    <property type="entry name" value="GGDEF"/>
    <property type="match status" value="1"/>
</dbReference>
<dbReference type="GO" id="GO:0043709">
    <property type="term" value="P:cell adhesion involved in single-species biofilm formation"/>
    <property type="evidence" value="ECO:0007669"/>
    <property type="project" value="TreeGrafter"/>
</dbReference>
<gene>
    <name evidence="4" type="ORF">E2I14_07075</name>
</gene>
<dbReference type="AlphaFoldDB" id="A0A4R5W612"/>
<dbReference type="InterPro" id="IPR043128">
    <property type="entry name" value="Rev_trsase/Diguanyl_cyclase"/>
</dbReference>
<dbReference type="CDD" id="cd01949">
    <property type="entry name" value="GGDEF"/>
    <property type="match status" value="1"/>
</dbReference>
<dbReference type="GO" id="GO:0005886">
    <property type="term" value="C:plasma membrane"/>
    <property type="evidence" value="ECO:0007669"/>
    <property type="project" value="TreeGrafter"/>
</dbReference>
<dbReference type="NCBIfam" id="TIGR00254">
    <property type="entry name" value="GGDEF"/>
    <property type="match status" value="1"/>
</dbReference>
<dbReference type="GO" id="GO:1902201">
    <property type="term" value="P:negative regulation of bacterial-type flagellum-dependent cell motility"/>
    <property type="evidence" value="ECO:0007669"/>
    <property type="project" value="TreeGrafter"/>
</dbReference>
<dbReference type="EMBL" id="SMYL01000002">
    <property type="protein sequence ID" value="TDK67506.1"/>
    <property type="molecule type" value="Genomic_DNA"/>
</dbReference>
<dbReference type="PANTHER" id="PTHR45138">
    <property type="entry name" value="REGULATORY COMPONENTS OF SENSORY TRANSDUCTION SYSTEM"/>
    <property type="match status" value="1"/>
</dbReference>
<evidence type="ECO:0000256" key="1">
    <source>
        <dbReference type="ARBA" id="ARBA00012528"/>
    </source>
</evidence>
<sequence length="298" mass="32881">MKKTFCTVLKHLASPGSVSEKFAIISSYLVILMLFPLDVITGPQVSLHVLYVFPLTLIALHCSKNNIVLGATLLAVAVQLITLTRYIELNQYTRIYLFLMIVLSNATVVLVARFARNNTLEASRLATIDPLTKLFNRRVLEIALENEVVRQRRYGGYFSIALIDLDGFKKLNDSMGHHVGDKALMLLAEVLKELTRESDTISRIGGDEFVVLMPNTLESDCEILCQLFCKKIGTSMEEAMYGITASIGYTTIETPPSKVKDVLTIADKAMYRAKTNGKGQVARGDAAALLAESEILTG</sequence>
<comment type="caution">
    <text evidence="4">The sequence shown here is derived from an EMBL/GenBank/DDBJ whole genome shotgun (WGS) entry which is preliminary data.</text>
</comment>
<dbReference type="InterPro" id="IPR050469">
    <property type="entry name" value="Diguanylate_Cyclase"/>
</dbReference>
<dbReference type="PANTHER" id="PTHR45138:SF6">
    <property type="entry name" value="DIGUANYLATE CYCLASE DGCN"/>
    <property type="match status" value="1"/>
</dbReference>
<proteinExistence type="predicted"/>
<dbReference type="InterPro" id="IPR000160">
    <property type="entry name" value="GGDEF_dom"/>
</dbReference>
<dbReference type="OrthoDB" id="9813903at2"/>
<keyword evidence="5" id="KW-1185">Reference proteome</keyword>
<dbReference type="FunFam" id="3.30.70.270:FF:000001">
    <property type="entry name" value="Diguanylate cyclase domain protein"/>
    <property type="match status" value="1"/>
</dbReference>
<feature type="domain" description="GGDEF" evidence="3">
    <location>
        <begin position="156"/>
        <end position="286"/>
    </location>
</feature>
<dbReference type="Pfam" id="PF00990">
    <property type="entry name" value="GGDEF"/>
    <property type="match status" value="1"/>
</dbReference>
<organism evidence="4 5">
    <name type="scientific">Sapientia aquatica</name>
    <dbReference type="NCBI Taxonomy" id="1549640"/>
    <lineage>
        <taxon>Bacteria</taxon>
        <taxon>Pseudomonadati</taxon>
        <taxon>Pseudomonadota</taxon>
        <taxon>Betaproteobacteria</taxon>
        <taxon>Burkholderiales</taxon>
        <taxon>Oxalobacteraceae</taxon>
        <taxon>Sapientia</taxon>
    </lineage>
</organism>
<name>A0A4R5W612_9BURK</name>
<dbReference type="EC" id="2.7.7.65" evidence="1"/>
<accession>A0A4R5W612</accession>
<protein>
    <recommendedName>
        <fullName evidence="1">diguanylate cyclase</fullName>
        <ecNumber evidence="1">2.7.7.65</ecNumber>
    </recommendedName>
</protein>
<dbReference type="GO" id="GO:0052621">
    <property type="term" value="F:diguanylate cyclase activity"/>
    <property type="evidence" value="ECO:0007669"/>
    <property type="project" value="UniProtKB-EC"/>
</dbReference>
<dbReference type="Gene3D" id="3.30.70.270">
    <property type="match status" value="1"/>
</dbReference>
<feature type="transmembrane region" description="Helical" evidence="2">
    <location>
        <begin position="67"/>
        <end position="87"/>
    </location>
</feature>
<dbReference type="InterPro" id="IPR029787">
    <property type="entry name" value="Nucleotide_cyclase"/>
</dbReference>
<evidence type="ECO:0000259" key="3">
    <source>
        <dbReference type="PROSITE" id="PS50887"/>
    </source>
</evidence>
<dbReference type="SUPFAM" id="SSF55073">
    <property type="entry name" value="Nucleotide cyclase"/>
    <property type="match status" value="1"/>
</dbReference>